<dbReference type="AlphaFoldDB" id="A0AAD5SKS4"/>
<keyword evidence="2" id="KW-1185">Reference proteome</keyword>
<name>A0AAD5SKS4_9FUNG</name>
<organism evidence="1 2">
    <name type="scientific">Rhizophlyctis rosea</name>
    <dbReference type="NCBI Taxonomy" id="64517"/>
    <lineage>
        <taxon>Eukaryota</taxon>
        <taxon>Fungi</taxon>
        <taxon>Fungi incertae sedis</taxon>
        <taxon>Chytridiomycota</taxon>
        <taxon>Chytridiomycota incertae sedis</taxon>
        <taxon>Chytridiomycetes</taxon>
        <taxon>Rhizophlyctidales</taxon>
        <taxon>Rhizophlyctidaceae</taxon>
        <taxon>Rhizophlyctis</taxon>
    </lineage>
</organism>
<evidence type="ECO:0000313" key="2">
    <source>
        <dbReference type="Proteomes" id="UP001212841"/>
    </source>
</evidence>
<protein>
    <submittedName>
        <fullName evidence="1">Uncharacterized protein</fullName>
    </submittedName>
</protein>
<proteinExistence type="predicted"/>
<reference evidence="1" key="1">
    <citation type="submission" date="2020-05" db="EMBL/GenBank/DDBJ databases">
        <title>Phylogenomic resolution of chytrid fungi.</title>
        <authorList>
            <person name="Stajich J.E."/>
            <person name="Amses K."/>
            <person name="Simmons R."/>
            <person name="Seto K."/>
            <person name="Myers J."/>
            <person name="Bonds A."/>
            <person name="Quandt C.A."/>
            <person name="Barry K."/>
            <person name="Liu P."/>
            <person name="Grigoriev I."/>
            <person name="Longcore J.E."/>
            <person name="James T.Y."/>
        </authorList>
    </citation>
    <scope>NUCLEOTIDE SEQUENCE</scope>
    <source>
        <strain evidence="1">JEL0318</strain>
    </source>
</reference>
<accession>A0AAD5SKS4</accession>
<sequence length="415" mass="46699">MLARSLLACVRLSRLHIPLHFQIILNFAEEQHMDADASIRVATLFSGLRLGKSLFLHHLLAFPAVEAALKPRDRGVNLYHLVAIHNNESAFHPLKERHLLPIVTLYEWHGAFMKAYHKLQWPWSRNVLVDMLESALQGGQRQPPDAVHIIARDIVRDGTADVLKCFTRFYVPSTLGKGLLDIALRLNKDAMVDVLVCGGIEVTNSSIRRIVHRVLEGGLNPYVLASALETALSADQQINGDDLASLMSGGVLDNYWEIVKRFCFVKAHAINRVENPFGSLMLSSKTLIIVDSVICDIARWLVTGEGTGLRLLDNDIGNRVRHLQHLLDDLMSFIFVLVGLSVTVCDNTLAYNRVRELAVDMLREIGGQDARDGIELIVRDVYHRRQAAFGKSNEDSKRVAQMWETLYSGYQQLWV</sequence>
<comment type="caution">
    <text evidence="1">The sequence shown here is derived from an EMBL/GenBank/DDBJ whole genome shotgun (WGS) entry which is preliminary data.</text>
</comment>
<dbReference type="Proteomes" id="UP001212841">
    <property type="component" value="Unassembled WGS sequence"/>
</dbReference>
<gene>
    <name evidence="1" type="ORF">HK097_006209</name>
</gene>
<evidence type="ECO:0000313" key="1">
    <source>
        <dbReference type="EMBL" id="KAJ3052475.1"/>
    </source>
</evidence>
<dbReference type="EMBL" id="JADGJD010000291">
    <property type="protein sequence ID" value="KAJ3052475.1"/>
    <property type="molecule type" value="Genomic_DNA"/>
</dbReference>